<evidence type="ECO:0000259" key="4">
    <source>
        <dbReference type="Pfam" id="PF01408"/>
    </source>
</evidence>
<feature type="region of interest" description="Disordered" evidence="3">
    <location>
        <begin position="276"/>
        <end position="300"/>
    </location>
</feature>
<keyword evidence="7" id="KW-1185">Reference proteome</keyword>
<dbReference type="SUPFAM" id="SSF51735">
    <property type="entry name" value="NAD(P)-binding Rossmann-fold domains"/>
    <property type="match status" value="1"/>
</dbReference>
<evidence type="ECO:0000313" key="7">
    <source>
        <dbReference type="Proteomes" id="UP001140453"/>
    </source>
</evidence>
<comment type="caution">
    <text evidence="6">The sequence shown here is derived from an EMBL/GenBank/DDBJ whole genome shotgun (WGS) entry which is preliminary data.</text>
</comment>
<feature type="domain" description="Gfo/Idh/MocA-like oxidoreductase N-terminal" evidence="4">
    <location>
        <begin position="2"/>
        <end position="119"/>
    </location>
</feature>
<dbReference type="GO" id="GO:0016491">
    <property type="term" value="F:oxidoreductase activity"/>
    <property type="evidence" value="ECO:0007669"/>
    <property type="project" value="UniProtKB-KW"/>
</dbReference>
<protein>
    <recommendedName>
        <fullName evidence="8">Oxidoreductase</fullName>
    </recommendedName>
</protein>
<dbReference type="PANTHER" id="PTHR43708:SF5">
    <property type="entry name" value="CONSERVED EXPRESSED OXIDOREDUCTASE (EUROFUNG)-RELATED"/>
    <property type="match status" value="1"/>
</dbReference>
<dbReference type="GO" id="GO:0000166">
    <property type="term" value="F:nucleotide binding"/>
    <property type="evidence" value="ECO:0007669"/>
    <property type="project" value="InterPro"/>
</dbReference>
<evidence type="ECO:0000256" key="2">
    <source>
        <dbReference type="ARBA" id="ARBA00023002"/>
    </source>
</evidence>
<gene>
    <name evidence="6" type="ORF">N0V93_004522</name>
</gene>
<dbReference type="Pfam" id="PF01408">
    <property type="entry name" value="GFO_IDH_MocA"/>
    <property type="match status" value="1"/>
</dbReference>
<evidence type="ECO:0000256" key="3">
    <source>
        <dbReference type="SAM" id="MobiDB-lite"/>
    </source>
</evidence>
<dbReference type="Gene3D" id="3.40.50.720">
    <property type="entry name" value="NAD(P)-binding Rossmann-like Domain"/>
    <property type="match status" value="1"/>
</dbReference>
<dbReference type="InterPro" id="IPR036291">
    <property type="entry name" value="NAD(P)-bd_dom_sf"/>
</dbReference>
<evidence type="ECO:0000259" key="5">
    <source>
        <dbReference type="Pfam" id="PF22725"/>
    </source>
</evidence>
<feature type="domain" description="GFO/IDH/MocA-like oxidoreductase" evidence="5">
    <location>
        <begin position="132"/>
        <end position="261"/>
    </location>
</feature>
<dbReference type="InterPro" id="IPR051317">
    <property type="entry name" value="Gfo/Idh/MocA_oxidoreduct"/>
</dbReference>
<name>A0A9W8YT08_9PEZI</name>
<dbReference type="AlphaFoldDB" id="A0A9W8YT08"/>
<accession>A0A9W8YT08</accession>
<dbReference type="Pfam" id="PF22725">
    <property type="entry name" value="GFO_IDH_MocA_C3"/>
    <property type="match status" value="1"/>
</dbReference>
<comment type="similarity">
    <text evidence="1">Belongs to the Gfo/Idh/MocA family.</text>
</comment>
<evidence type="ECO:0000256" key="1">
    <source>
        <dbReference type="ARBA" id="ARBA00010928"/>
    </source>
</evidence>
<evidence type="ECO:0008006" key="8">
    <source>
        <dbReference type="Google" id="ProtNLM"/>
    </source>
</evidence>
<dbReference type="InterPro" id="IPR000683">
    <property type="entry name" value="Gfo/Idh/MocA-like_OxRdtase_N"/>
</dbReference>
<dbReference type="Gene3D" id="3.30.360.10">
    <property type="entry name" value="Dihydrodipicolinate Reductase, domain 2"/>
    <property type="match status" value="1"/>
</dbReference>
<organism evidence="6 7">
    <name type="scientific">Gnomoniopsis smithogilvyi</name>
    <dbReference type="NCBI Taxonomy" id="1191159"/>
    <lineage>
        <taxon>Eukaryota</taxon>
        <taxon>Fungi</taxon>
        <taxon>Dikarya</taxon>
        <taxon>Ascomycota</taxon>
        <taxon>Pezizomycotina</taxon>
        <taxon>Sordariomycetes</taxon>
        <taxon>Sordariomycetidae</taxon>
        <taxon>Diaporthales</taxon>
        <taxon>Gnomoniaceae</taxon>
        <taxon>Gnomoniopsis</taxon>
    </lineage>
</organism>
<sequence length="368" mass="40848">MFNVGVIGYGLSAKIFHIPFIKATPSLNLYSICQRSPTPDSSASLDHPEIQHHTSIDSFLVDTSLDVVVLSTPPSTHFALTSQALAAGKHVLVEKPFVPTSAQADQLIDLARKHGRLLCIYQNRRWDADFLTVQKLLSDDTTLGRVVEFETHYDRYRAEKSTTWKGTLSMDEGGGVIYDLGSHLLDQVYVLFGMPKSVFAKFVSQRDGLHAMIKGGESVDPDSVTVLLSYDGGLLVHVRIGVLSAEVRQPRFWIRGTKGSYFKTDMDPQEEQLRGGMTIDDPQFGRSTNPSVGSGKLTRYEPDGKFVETRHENVEPQTYKKIYELFAEALKTGKESDVPVHPTQARDVLRIIEAARKSGRTGAEVPLI</sequence>
<evidence type="ECO:0000313" key="6">
    <source>
        <dbReference type="EMBL" id="KAJ4390923.1"/>
    </source>
</evidence>
<dbReference type="OrthoDB" id="2129491at2759"/>
<keyword evidence="2" id="KW-0560">Oxidoreductase</keyword>
<proteinExistence type="inferred from homology"/>
<dbReference type="InterPro" id="IPR055170">
    <property type="entry name" value="GFO_IDH_MocA-like_dom"/>
</dbReference>
<dbReference type="PANTHER" id="PTHR43708">
    <property type="entry name" value="CONSERVED EXPRESSED OXIDOREDUCTASE (EUROFUNG)"/>
    <property type="match status" value="1"/>
</dbReference>
<dbReference type="EMBL" id="JAPEVB010000003">
    <property type="protein sequence ID" value="KAJ4390923.1"/>
    <property type="molecule type" value="Genomic_DNA"/>
</dbReference>
<reference evidence="6" key="1">
    <citation type="submission" date="2022-10" db="EMBL/GenBank/DDBJ databases">
        <title>Tapping the CABI collections for fungal endophytes: first genome assemblies for Collariella, Neodidymelliopsis, Ascochyta clinopodiicola, Didymella pomorum, Didymosphaeria variabile, Neocosmospora piperis and Neocucurbitaria cava.</title>
        <authorList>
            <person name="Hill R."/>
        </authorList>
    </citation>
    <scope>NUCLEOTIDE SEQUENCE</scope>
    <source>
        <strain evidence="6">IMI 355082</strain>
    </source>
</reference>
<dbReference type="Proteomes" id="UP001140453">
    <property type="component" value="Unassembled WGS sequence"/>
</dbReference>